<dbReference type="PANTHER" id="PTHR22916:SF3">
    <property type="entry name" value="UDP-GLCNAC:BETAGAL BETA-1,3-N-ACETYLGLUCOSAMINYLTRANSFERASE-LIKE PROTEIN 1"/>
    <property type="match status" value="1"/>
</dbReference>
<dbReference type="InterPro" id="IPR001173">
    <property type="entry name" value="Glyco_trans_2-like"/>
</dbReference>
<evidence type="ECO:0000259" key="1">
    <source>
        <dbReference type="Pfam" id="PF00535"/>
    </source>
</evidence>
<dbReference type="Gene3D" id="3.90.550.10">
    <property type="entry name" value="Spore Coat Polysaccharide Biosynthesis Protein SpsA, Chain A"/>
    <property type="match status" value="1"/>
</dbReference>
<proteinExistence type="predicted"/>
<accession>A0A6I6D267</accession>
<dbReference type="PANTHER" id="PTHR22916">
    <property type="entry name" value="GLYCOSYLTRANSFERASE"/>
    <property type="match status" value="1"/>
</dbReference>
<dbReference type="SUPFAM" id="SSF53448">
    <property type="entry name" value="Nucleotide-diphospho-sugar transferases"/>
    <property type="match status" value="1"/>
</dbReference>
<dbReference type="EMBL" id="CP046415">
    <property type="protein sequence ID" value="QGT78305.1"/>
    <property type="molecule type" value="Genomic_DNA"/>
</dbReference>
<dbReference type="InterPro" id="IPR029044">
    <property type="entry name" value="Nucleotide-diphossugar_trans"/>
</dbReference>
<reference evidence="2 3" key="1">
    <citation type="submission" date="2019-11" db="EMBL/GenBank/DDBJ databases">
        <authorList>
            <person name="Zhang J."/>
            <person name="Sun C."/>
        </authorList>
    </citation>
    <scope>NUCLEOTIDE SEQUENCE [LARGE SCALE GENOMIC DNA]</scope>
    <source>
        <strain evidence="3">sp2</strain>
    </source>
</reference>
<gene>
    <name evidence="2" type="ORF">GM160_04980</name>
</gene>
<feature type="domain" description="Glycosyltransferase 2-like" evidence="1">
    <location>
        <begin position="8"/>
        <end position="169"/>
    </location>
</feature>
<dbReference type="GO" id="GO:0016758">
    <property type="term" value="F:hexosyltransferase activity"/>
    <property type="evidence" value="ECO:0007669"/>
    <property type="project" value="UniProtKB-ARBA"/>
</dbReference>
<keyword evidence="3" id="KW-1185">Reference proteome</keyword>
<organism evidence="2 3">
    <name type="scientific">Guyparkeria halophila</name>
    <dbReference type="NCBI Taxonomy" id="47960"/>
    <lineage>
        <taxon>Bacteria</taxon>
        <taxon>Pseudomonadati</taxon>
        <taxon>Pseudomonadota</taxon>
        <taxon>Gammaproteobacteria</taxon>
        <taxon>Chromatiales</taxon>
        <taxon>Thioalkalibacteraceae</taxon>
        <taxon>Guyparkeria</taxon>
    </lineage>
</organism>
<dbReference type="Proteomes" id="UP000427716">
    <property type="component" value="Chromosome"/>
</dbReference>
<sequence length="311" mass="35284">MNNQPLVSVFMPTYQHEHLISEAIESVLRQTYYNWELVIGDDCSSDDTFGIVSYYQGLYPNKIKAFSNEENLGITSNFNKILENCSGKYIAIMAGDDVLLEHKIEKQVRLMEGSPNAVLSYHDVEVFDSNSNTVIRHWNSGPKSAKPSTGKTRDVAKSLVARGTGFMSALSVMIRREALPEAGFDYRVPIASDWLMWIEVCANSSGVVCYLDETLARYRRHAGSVTHVGTHGVMDEMVTLGIVEARYPWLREAARQRRGYEYYRQGVECVSRGDFSAGRQQLLLGIRTYIWSWKSAAWWLLSWVKQIVGKV</sequence>
<dbReference type="AlphaFoldDB" id="A0A6I6D267"/>
<evidence type="ECO:0000313" key="3">
    <source>
        <dbReference type="Proteomes" id="UP000427716"/>
    </source>
</evidence>
<evidence type="ECO:0000313" key="2">
    <source>
        <dbReference type="EMBL" id="QGT78305.1"/>
    </source>
</evidence>
<keyword evidence="2" id="KW-0808">Transferase</keyword>
<dbReference type="RefSeq" id="WP_156573651.1">
    <property type="nucleotide sequence ID" value="NZ_CP046415.1"/>
</dbReference>
<dbReference type="KEGG" id="ghl:GM160_04980"/>
<dbReference type="Pfam" id="PF00535">
    <property type="entry name" value="Glycos_transf_2"/>
    <property type="match status" value="1"/>
</dbReference>
<protein>
    <submittedName>
        <fullName evidence="2">Glycosyltransferase</fullName>
    </submittedName>
</protein>
<name>A0A6I6D267_9GAMM</name>